<keyword evidence="1" id="KW-0472">Membrane</keyword>
<reference evidence="3" key="1">
    <citation type="submission" date="2018-06" db="EMBL/GenBank/DDBJ databases">
        <authorList>
            <person name="Zhirakovskaya E."/>
        </authorList>
    </citation>
    <scope>NUCLEOTIDE SEQUENCE</scope>
</reference>
<keyword evidence="1" id="KW-0812">Transmembrane</keyword>
<evidence type="ECO:0000256" key="1">
    <source>
        <dbReference type="SAM" id="Phobius"/>
    </source>
</evidence>
<dbReference type="InterPro" id="IPR021309">
    <property type="entry name" value="YgaP-like_TM"/>
</dbReference>
<name>A0A3B1AR77_9ZZZZ</name>
<feature type="transmembrane region" description="Helical" evidence="1">
    <location>
        <begin position="7"/>
        <end position="24"/>
    </location>
</feature>
<gene>
    <name evidence="3" type="ORF">MNBD_GAMMA22-192</name>
</gene>
<proteinExistence type="predicted"/>
<organism evidence="3">
    <name type="scientific">hydrothermal vent metagenome</name>
    <dbReference type="NCBI Taxonomy" id="652676"/>
    <lineage>
        <taxon>unclassified sequences</taxon>
        <taxon>metagenomes</taxon>
        <taxon>ecological metagenomes</taxon>
    </lineage>
</organism>
<protein>
    <recommendedName>
        <fullName evidence="2">Inner membrane protein YgaP-like transmembrane domain-containing protein</fullName>
    </recommendedName>
</protein>
<dbReference type="Pfam" id="PF11127">
    <property type="entry name" value="YgaP-like_TM"/>
    <property type="match status" value="1"/>
</dbReference>
<evidence type="ECO:0000313" key="3">
    <source>
        <dbReference type="EMBL" id="VAX01888.1"/>
    </source>
</evidence>
<dbReference type="EMBL" id="UOFS01000050">
    <property type="protein sequence ID" value="VAX01888.1"/>
    <property type="molecule type" value="Genomic_DNA"/>
</dbReference>
<accession>A0A3B1AR77</accession>
<feature type="domain" description="Inner membrane protein YgaP-like transmembrane" evidence="2">
    <location>
        <begin position="2"/>
        <end position="62"/>
    </location>
</feature>
<sequence length="68" mass="7634">MSVEKTLFAFAGIMIMATTLLAMYHSPLWAWVTLFIGFNAFQSSFTGFCLPGMIMRKMGMKTESELAQ</sequence>
<dbReference type="AlphaFoldDB" id="A0A3B1AR77"/>
<feature type="transmembrane region" description="Helical" evidence="1">
    <location>
        <begin position="30"/>
        <end position="54"/>
    </location>
</feature>
<dbReference type="Gene3D" id="6.10.140.1340">
    <property type="match status" value="1"/>
</dbReference>
<evidence type="ECO:0000259" key="2">
    <source>
        <dbReference type="Pfam" id="PF11127"/>
    </source>
</evidence>
<keyword evidence="1" id="KW-1133">Transmembrane helix</keyword>